<dbReference type="NCBIfam" id="TIGR03423">
    <property type="entry name" value="pbp2_mrdA"/>
    <property type="match status" value="1"/>
</dbReference>
<keyword evidence="8 18" id="KW-0378">Hydrolase</keyword>
<feature type="compositionally biased region" description="Low complexity" evidence="14">
    <location>
        <begin position="672"/>
        <end position="728"/>
    </location>
</feature>
<evidence type="ECO:0000313" key="18">
    <source>
        <dbReference type="EMBL" id="MFC0082425.1"/>
    </source>
</evidence>
<evidence type="ECO:0000256" key="8">
    <source>
        <dbReference type="ARBA" id="ARBA00022801"/>
    </source>
</evidence>
<evidence type="ECO:0000256" key="4">
    <source>
        <dbReference type="ARBA" id="ARBA00022475"/>
    </source>
</evidence>
<keyword evidence="11 15" id="KW-1133">Transmembrane helix</keyword>
<evidence type="ECO:0000256" key="5">
    <source>
        <dbReference type="ARBA" id="ARBA00022519"/>
    </source>
</evidence>
<keyword evidence="10" id="KW-0573">Peptidoglycan synthesis</keyword>
<feature type="domain" description="Penicillin-binding protein dimerisation" evidence="17">
    <location>
        <begin position="85"/>
        <end position="253"/>
    </location>
</feature>
<evidence type="ECO:0000256" key="12">
    <source>
        <dbReference type="ARBA" id="ARBA00023136"/>
    </source>
</evidence>
<feature type="domain" description="Penicillin-binding protein transpeptidase" evidence="16">
    <location>
        <begin position="299"/>
        <end position="649"/>
    </location>
</feature>
<comment type="similarity">
    <text evidence="3">Belongs to the transpeptidase family.</text>
</comment>
<dbReference type="InterPro" id="IPR012338">
    <property type="entry name" value="Beta-lactam/transpept-like"/>
</dbReference>
<evidence type="ECO:0000256" key="7">
    <source>
        <dbReference type="ARBA" id="ARBA00022692"/>
    </source>
</evidence>
<keyword evidence="18" id="KW-0121">Carboxypeptidase</keyword>
<dbReference type="GO" id="GO:0009002">
    <property type="term" value="F:serine-type D-Ala-D-Ala carboxypeptidase activity"/>
    <property type="evidence" value="ECO:0007669"/>
    <property type="project" value="UniProtKB-EC"/>
</dbReference>
<evidence type="ECO:0000259" key="16">
    <source>
        <dbReference type="Pfam" id="PF00905"/>
    </source>
</evidence>
<dbReference type="InterPro" id="IPR050515">
    <property type="entry name" value="Beta-lactam/transpept"/>
</dbReference>
<keyword evidence="12 15" id="KW-0472">Membrane</keyword>
<evidence type="ECO:0000256" key="2">
    <source>
        <dbReference type="ARBA" id="ARBA00004236"/>
    </source>
</evidence>
<gene>
    <name evidence="18" type="primary">mrdA</name>
    <name evidence="18" type="ORF">ACFFRE_09800</name>
</gene>
<dbReference type="InterPro" id="IPR001460">
    <property type="entry name" value="PCN-bd_Tpept"/>
</dbReference>
<keyword evidence="9" id="KW-0133">Cell shape</keyword>
<accession>A0ABV6C3Z8</accession>
<evidence type="ECO:0000256" key="13">
    <source>
        <dbReference type="ARBA" id="ARBA00023316"/>
    </source>
</evidence>
<protein>
    <submittedName>
        <fullName evidence="18">Penicillin-binding protein 2</fullName>
        <ecNumber evidence="18">3.4.16.4</ecNumber>
    </submittedName>
</protein>
<dbReference type="Pfam" id="PF00905">
    <property type="entry name" value="Transpeptidase"/>
    <property type="match status" value="1"/>
</dbReference>
<comment type="subcellular location">
    <subcellularLocation>
        <location evidence="2">Cell membrane</location>
    </subcellularLocation>
    <subcellularLocation>
        <location evidence="1">Membrane</location>
        <topology evidence="1">Single-pass membrane protein</topology>
    </subcellularLocation>
</comment>
<organism evidence="18 19">
    <name type="scientific">Aciditerrimonas ferrireducens</name>
    <dbReference type="NCBI Taxonomy" id="667306"/>
    <lineage>
        <taxon>Bacteria</taxon>
        <taxon>Bacillati</taxon>
        <taxon>Actinomycetota</taxon>
        <taxon>Acidimicrobiia</taxon>
        <taxon>Acidimicrobiales</taxon>
        <taxon>Acidimicrobiaceae</taxon>
        <taxon>Aciditerrimonas</taxon>
    </lineage>
</organism>
<feature type="region of interest" description="Disordered" evidence="14">
    <location>
        <begin position="665"/>
        <end position="728"/>
    </location>
</feature>
<evidence type="ECO:0000256" key="6">
    <source>
        <dbReference type="ARBA" id="ARBA00022670"/>
    </source>
</evidence>
<keyword evidence="7 15" id="KW-0812">Transmembrane</keyword>
<evidence type="ECO:0000256" key="3">
    <source>
        <dbReference type="ARBA" id="ARBA00007171"/>
    </source>
</evidence>
<evidence type="ECO:0000256" key="15">
    <source>
        <dbReference type="SAM" id="Phobius"/>
    </source>
</evidence>
<keyword evidence="13" id="KW-0961">Cell wall biogenesis/degradation</keyword>
<evidence type="ECO:0000313" key="19">
    <source>
        <dbReference type="Proteomes" id="UP001589788"/>
    </source>
</evidence>
<dbReference type="EC" id="3.4.16.4" evidence="18"/>
<dbReference type="InterPro" id="IPR036138">
    <property type="entry name" value="PBP_dimer_sf"/>
</dbReference>
<dbReference type="InterPro" id="IPR017790">
    <property type="entry name" value="Penicillin-binding_protein_2"/>
</dbReference>
<dbReference type="Gene3D" id="3.30.1390.30">
    <property type="entry name" value="Penicillin-binding protein 2a, domain 3"/>
    <property type="match status" value="1"/>
</dbReference>
<evidence type="ECO:0000259" key="17">
    <source>
        <dbReference type="Pfam" id="PF03717"/>
    </source>
</evidence>
<evidence type="ECO:0000256" key="14">
    <source>
        <dbReference type="SAM" id="MobiDB-lite"/>
    </source>
</evidence>
<sequence length="769" mass="81335">MAGGWRARRRSLDRLRFSNRKRGVRRVVPSGPPRPARPRVRVQVLGAVGLVLLSVMVVRLWYLQVLDGKQYSSTVVSEAYQVDQLPAPRGIITTRNGIPLVENAADEEIALSRADAQQHPSVVSAVAALTGQSVASVDQELANPQYTSYQLIPVVHNATVQELTTLAENPGEFPGVKAESVSVRTYPFGTLAAHVLGYVTPITQQELQQYKNQGYQPGDQFGQSGLEAEYQQYLRGTPGKELVEVDAQGNTLGVVSKVPPKPGDTLVTHIDLGLQEQLDKDLAGEIHKLQASGVAAPTGAAVIMDPNNGAVLAMASYPTYNPSVWAGGISEKNYQALTSPQSHEPLINRAIAGLYTPGSVFKLATATAALNDGLITTSYTYDDATGTYTIPGCTAGKCTYHNAGYEHLGVINITPAIAASDDVFFYNLGVMFWEQRAKYGEDAIQKWANAYSFGEGTGVDLPGEQTGFVDSPQVEQKLHEQFPKAYPYPQWYAGNNLEMAFGQGATILTPIEIADGYSTFANGGTKYQPQVAAAIVSPSGKVVKRIEPKVTGHVELSPQDHQAMLLGFEGAVSSPIGTAYYTFQGFPLSQYPIAGKTGTASRRSPTGAQEAPNSWFVGWAPPQHPQYLIAGVITQAGYGAAGFAYVARDIFTYLMQRHNQIAPLRLVPNPPATSGGSAASSSSSKPASGASSTSKASSGGTSSGPARSSSASASSGSTASGAAVVRGSPQGHRARLTAVQVPLLPVLPWLVSGQGGGCDRPRACPSALT</sequence>
<evidence type="ECO:0000256" key="9">
    <source>
        <dbReference type="ARBA" id="ARBA00022960"/>
    </source>
</evidence>
<dbReference type="Gene3D" id="3.40.710.10">
    <property type="entry name" value="DD-peptidase/beta-lactamase superfamily"/>
    <property type="match status" value="1"/>
</dbReference>
<dbReference type="SUPFAM" id="SSF56601">
    <property type="entry name" value="beta-lactamase/transpeptidase-like"/>
    <property type="match status" value="1"/>
</dbReference>
<dbReference type="RefSeq" id="WP_377790012.1">
    <property type="nucleotide sequence ID" value="NZ_JBHLYQ010000101.1"/>
</dbReference>
<keyword evidence="6" id="KW-0645">Protease</keyword>
<evidence type="ECO:0000256" key="10">
    <source>
        <dbReference type="ARBA" id="ARBA00022984"/>
    </source>
</evidence>
<name>A0ABV6C3Z8_9ACTN</name>
<keyword evidence="4" id="KW-1003">Cell membrane</keyword>
<dbReference type="PANTHER" id="PTHR30627:SF2">
    <property type="entry name" value="PEPTIDOGLYCAN D,D-TRANSPEPTIDASE MRDA"/>
    <property type="match status" value="1"/>
</dbReference>
<dbReference type="EMBL" id="JBHLYQ010000101">
    <property type="protein sequence ID" value="MFC0082425.1"/>
    <property type="molecule type" value="Genomic_DNA"/>
</dbReference>
<dbReference type="Pfam" id="PF03717">
    <property type="entry name" value="PBP_dimer"/>
    <property type="match status" value="1"/>
</dbReference>
<dbReference type="Proteomes" id="UP001589788">
    <property type="component" value="Unassembled WGS sequence"/>
</dbReference>
<dbReference type="PANTHER" id="PTHR30627">
    <property type="entry name" value="PEPTIDOGLYCAN D,D-TRANSPEPTIDASE"/>
    <property type="match status" value="1"/>
</dbReference>
<proteinExistence type="inferred from homology"/>
<keyword evidence="19" id="KW-1185">Reference proteome</keyword>
<evidence type="ECO:0000256" key="1">
    <source>
        <dbReference type="ARBA" id="ARBA00004167"/>
    </source>
</evidence>
<evidence type="ECO:0000256" key="11">
    <source>
        <dbReference type="ARBA" id="ARBA00022989"/>
    </source>
</evidence>
<dbReference type="Gene3D" id="3.90.1310.10">
    <property type="entry name" value="Penicillin-binding protein 2a (Domain 2)"/>
    <property type="match status" value="1"/>
</dbReference>
<reference evidence="18 19" key="1">
    <citation type="submission" date="2024-09" db="EMBL/GenBank/DDBJ databases">
        <authorList>
            <person name="Sun Q."/>
            <person name="Mori K."/>
        </authorList>
    </citation>
    <scope>NUCLEOTIDE SEQUENCE [LARGE SCALE GENOMIC DNA]</scope>
    <source>
        <strain evidence="18 19">JCM 15389</strain>
    </source>
</reference>
<dbReference type="InterPro" id="IPR005311">
    <property type="entry name" value="PBP_dimer"/>
</dbReference>
<dbReference type="SUPFAM" id="SSF56519">
    <property type="entry name" value="Penicillin binding protein dimerisation domain"/>
    <property type="match status" value="1"/>
</dbReference>
<keyword evidence="5" id="KW-0997">Cell inner membrane</keyword>
<feature type="transmembrane region" description="Helical" evidence="15">
    <location>
        <begin position="44"/>
        <end position="62"/>
    </location>
</feature>
<comment type="caution">
    <text evidence="18">The sequence shown here is derived from an EMBL/GenBank/DDBJ whole genome shotgun (WGS) entry which is preliminary data.</text>
</comment>